<keyword evidence="2" id="KW-1133">Transmembrane helix</keyword>
<evidence type="ECO:0000256" key="2">
    <source>
        <dbReference type="SAM" id="Phobius"/>
    </source>
</evidence>
<protein>
    <submittedName>
        <fullName evidence="3">Uncharacterized protein</fullName>
    </submittedName>
</protein>
<reference evidence="3" key="1">
    <citation type="submission" date="2023-03" db="EMBL/GenBank/DDBJ databases">
        <title>Chromosome-scale reference genome and RAD-based genetic map of yellow starthistle (Centaurea solstitialis) reveal putative structural variation and QTLs associated with invader traits.</title>
        <authorList>
            <person name="Reatini B."/>
            <person name="Cang F.A."/>
            <person name="Jiang Q."/>
            <person name="Mckibben M.T.W."/>
            <person name="Barker M.S."/>
            <person name="Rieseberg L.H."/>
            <person name="Dlugosch K.M."/>
        </authorList>
    </citation>
    <scope>NUCLEOTIDE SEQUENCE</scope>
    <source>
        <strain evidence="3">CAN-66</strain>
        <tissue evidence="3">Leaf</tissue>
    </source>
</reference>
<feature type="compositionally biased region" description="Basic and acidic residues" evidence="1">
    <location>
        <begin position="199"/>
        <end position="214"/>
    </location>
</feature>
<evidence type="ECO:0000313" key="4">
    <source>
        <dbReference type="Proteomes" id="UP001172457"/>
    </source>
</evidence>
<dbReference type="AlphaFoldDB" id="A0AA38TLZ2"/>
<dbReference type="EMBL" id="JARYMX010000002">
    <property type="protein sequence ID" value="KAJ9563353.1"/>
    <property type="molecule type" value="Genomic_DNA"/>
</dbReference>
<keyword evidence="2" id="KW-0472">Membrane</keyword>
<proteinExistence type="predicted"/>
<comment type="caution">
    <text evidence="3">The sequence shown here is derived from an EMBL/GenBank/DDBJ whole genome shotgun (WGS) entry which is preliminary data.</text>
</comment>
<keyword evidence="2" id="KW-0812">Transmembrane</keyword>
<dbReference type="Proteomes" id="UP001172457">
    <property type="component" value="Chromosome 2"/>
</dbReference>
<accession>A0AA38TLZ2</accession>
<gene>
    <name evidence="3" type="ORF">OSB04_008513</name>
</gene>
<organism evidence="3 4">
    <name type="scientific">Centaurea solstitialis</name>
    <name type="common">yellow star-thistle</name>
    <dbReference type="NCBI Taxonomy" id="347529"/>
    <lineage>
        <taxon>Eukaryota</taxon>
        <taxon>Viridiplantae</taxon>
        <taxon>Streptophyta</taxon>
        <taxon>Embryophyta</taxon>
        <taxon>Tracheophyta</taxon>
        <taxon>Spermatophyta</taxon>
        <taxon>Magnoliopsida</taxon>
        <taxon>eudicotyledons</taxon>
        <taxon>Gunneridae</taxon>
        <taxon>Pentapetalae</taxon>
        <taxon>asterids</taxon>
        <taxon>campanulids</taxon>
        <taxon>Asterales</taxon>
        <taxon>Asteraceae</taxon>
        <taxon>Carduoideae</taxon>
        <taxon>Cardueae</taxon>
        <taxon>Centaureinae</taxon>
        <taxon>Centaurea</taxon>
    </lineage>
</organism>
<feature type="transmembrane region" description="Helical" evidence="2">
    <location>
        <begin position="68"/>
        <end position="89"/>
    </location>
</feature>
<evidence type="ECO:0000256" key="1">
    <source>
        <dbReference type="SAM" id="MobiDB-lite"/>
    </source>
</evidence>
<evidence type="ECO:0000313" key="3">
    <source>
        <dbReference type="EMBL" id="KAJ9563353.1"/>
    </source>
</evidence>
<name>A0AA38TLZ2_9ASTR</name>
<feature type="compositionally biased region" description="Polar residues" evidence="1">
    <location>
        <begin position="184"/>
        <end position="197"/>
    </location>
</feature>
<feature type="region of interest" description="Disordered" evidence="1">
    <location>
        <begin position="180"/>
        <end position="219"/>
    </location>
</feature>
<sequence length="234" mass="26602">MAFLGRLNIRFSIGIQGKASVSYRDDAGILVCVRIAGVHVAYPMPNVLSGWNRECKSKKMTSCKVHEGLLLSSSSLFLIIFFLFTLLFISQATVPASETFRYVNSGYLEDNEEVFTEYDPINYRTLSLFTTPFALCFYNHTPNAFTLALRMGRRSDRSVKRWVWVAEGCNLIIYRGTHRKPSPEIQQKNTNKKSGSTGIREDTQGGQNREEIYHHLAPTPEKTIGRIDHKIADR</sequence>
<keyword evidence="4" id="KW-1185">Reference proteome</keyword>